<feature type="transmembrane region" description="Helical" evidence="7">
    <location>
        <begin position="513"/>
        <end position="530"/>
    </location>
</feature>
<evidence type="ECO:0000259" key="8">
    <source>
        <dbReference type="Pfam" id="PF13515"/>
    </source>
</evidence>
<dbReference type="GeneID" id="110688455"/>
<evidence type="ECO:0000256" key="3">
    <source>
        <dbReference type="ARBA" id="ARBA00022692"/>
    </source>
</evidence>
<evidence type="ECO:0000256" key="2">
    <source>
        <dbReference type="ARBA" id="ARBA00022475"/>
    </source>
</evidence>
<feature type="transmembrane region" description="Helical" evidence="7">
    <location>
        <begin position="131"/>
        <end position="149"/>
    </location>
</feature>
<evidence type="ECO:0000256" key="4">
    <source>
        <dbReference type="ARBA" id="ARBA00022989"/>
    </source>
</evidence>
<feature type="transmembrane region" description="Helical" evidence="7">
    <location>
        <begin position="25"/>
        <end position="47"/>
    </location>
</feature>
<comment type="subcellular location">
    <subcellularLocation>
        <location evidence="1">Cell membrane</location>
        <topology evidence="1">Multi-pass membrane protein</topology>
    </subcellularLocation>
</comment>
<keyword evidence="4 7" id="KW-1133">Transmembrane helix</keyword>
<dbReference type="AlphaFoldDB" id="A0A803KS11"/>
<dbReference type="PANTHER" id="PTHR30509">
    <property type="entry name" value="P-HYDROXYBENZOIC ACID EFFLUX PUMP SUBUNIT-RELATED"/>
    <property type="match status" value="1"/>
</dbReference>
<evidence type="ECO:0000256" key="1">
    <source>
        <dbReference type="ARBA" id="ARBA00004651"/>
    </source>
</evidence>
<dbReference type="KEGG" id="cqi:110688455"/>
<keyword evidence="10" id="KW-1185">Reference proteome</keyword>
<reference evidence="9" key="1">
    <citation type="journal article" date="2017" name="Nature">
        <title>The genome of Chenopodium quinoa.</title>
        <authorList>
            <person name="Jarvis D.E."/>
            <person name="Ho Y.S."/>
            <person name="Lightfoot D.J."/>
            <person name="Schmoeckel S.M."/>
            <person name="Li B."/>
            <person name="Borm T.J.A."/>
            <person name="Ohyanagi H."/>
            <person name="Mineta K."/>
            <person name="Michell C.T."/>
            <person name="Saber N."/>
            <person name="Kharbatia N.M."/>
            <person name="Rupper R.R."/>
            <person name="Sharp A.R."/>
            <person name="Dally N."/>
            <person name="Boughton B.A."/>
            <person name="Woo Y.H."/>
            <person name="Gao G."/>
            <person name="Schijlen E.G.W.M."/>
            <person name="Guo X."/>
            <person name="Momin A.A."/>
            <person name="Negrao S."/>
            <person name="Al-Babili S."/>
            <person name="Gehring C."/>
            <person name="Roessner U."/>
            <person name="Jung C."/>
            <person name="Murphy K."/>
            <person name="Arold S.T."/>
            <person name="Gojobori T."/>
            <person name="van der Linden C.G."/>
            <person name="van Loo E.N."/>
            <person name="Jellen E.N."/>
            <person name="Maughan P.J."/>
            <person name="Tester M."/>
        </authorList>
    </citation>
    <scope>NUCLEOTIDE SEQUENCE [LARGE SCALE GENOMIC DNA]</scope>
    <source>
        <strain evidence="9">cv. PI 614886</strain>
    </source>
</reference>
<feature type="compositionally biased region" description="Polar residues" evidence="6">
    <location>
        <begin position="374"/>
        <end position="384"/>
    </location>
</feature>
<dbReference type="GO" id="GO:0005886">
    <property type="term" value="C:plasma membrane"/>
    <property type="evidence" value="ECO:0007669"/>
    <property type="project" value="UniProtKB-SubCell"/>
</dbReference>
<gene>
    <name evidence="9" type="primary">LOC110688455</name>
</gene>
<protein>
    <recommendedName>
        <fullName evidence="8">Integral membrane bound transporter domain-containing protein</fullName>
    </recommendedName>
</protein>
<feature type="transmembrane region" description="Helical" evidence="7">
    <location>
        <begin position="79"/>
        <end position="100"/>
    </location>
</feature>
<dbReference type="RefSeq" id="XP_021720900.1">
    <property type="nucleotide sequence ID" value="XM_021865208.1"/>
</dbReference>
<dbReference type="Gramene" id="AUR62001818-RA">
    <property type="protein sequence ID" value="AUR62001818-RA:cds"/>
    <property type="gene ID" value="AUR62001818"/>
</dbReference>
<sequence length="817" mass="90713">MLATRTTMFSTVQSKRTCEFWKSGLVAASRTALACIIVGCLTLYGPASFKREVTFPAFSYVAMILIITNATLGDTIRGLWLAFYATLQTVCPAILCLWLIGGPASLTEASTSLVVAIAAFFIALPQSTHGVAKRIALGQLIIIYVVGYINAHQFDAVMHPVHVAASTAVGAVACFLALLLPYPHLASTQVTKNSKLFVENATDRLKLFVKAFCAEDDVSSQALISQTRCLAGKAKKFIQCIKSKQESMQWERFPLKFIRPYCTNPGDRFQELETPLRGMDIALSTTQVPISIVDEQLKDGMDLIEGEISQNLHQLKSHTPSETITVPESTEGQVMGFLQKLETPPSNEKDLPSYFFFFCMKLLHSQSRAMTIRPNQQKTDQNTPQKKNQQHLNKNNDHLNGLSFKSVWAKNWPTAKERLTIAINCSLSLGFAVLFGLYYSKPNGYWSGLPVAVSFAAAREATFKVANVKFQGTVIGNVYGVLGCFIFERFVQIRFISLLPWFIFTSFLQQSKMYGQAGAVSAVIGAILILGRRNFGPPSDFAIARIVETFIGLSCSIVIDLLLHPTRGATLAKVQLTKTLGTLEDSISSIDLVTTSKAELLEKAKSIKAQVNELDKYVGEAEAEPNFWYLPFHTACYRKLMGPFAKMGDLLIFTAHAIGFLEEHIQSIELERINDDLRHVVKMVATSMKSFQQVASIKSLIVLEKDLAKSGKTCDLEVGKSANFPLMNLGEKDMEKFISSYLDHSKEVFEEIEFPEGEEEIKGQTIMSLSALGFCLSCLMRETKEVEKGIKELVQWENPTSQINLHEMSCKIHALYD</sequence>
<evidence type="ECO:0000313" key="9">
    <source>
        <dbReference type="EnsemblPlants" id="AUR62001818-RA:cds"/>
    </source>
</evidence>
<evidence type="ECO:0000256" key="5">
    <source>
        <dbReference type="ARBA" id="ARBA00023136"/>
    </source>
</evidence>
<accession>A0A803KS11</accession>
<keyword evidence="5 7" id="KW-0472">Membrane</keyword>
<feature type="transmembrane region" description="Helical" evidence="7">
    <location>
        <begin position="474"/>
        <end position="493"/>
    </location>
</feature>
<evidence type="ECO:0000256" key="7">
    <source>
        <dbReference type="SAM" id="Phobius"/>
    </source>
</evidence>
<feature type="region of interest" description="Disordered" evidence="6">
    <location>
        <begin position="374"/>
        <end position="398"/>
    </location>
</feature>
<feature type="transmembrane region" description="Helical" evidence="7">
    <location>
        <begin position="161"/>
        <end position="182"/>
    </location>
</feature>
<feature type="transmembrane region" description="Helical" evidence="7">
    <location>
        <begin position="106"/>
        <end position="124"/>
    </location>
</feature>
<feature type="domain" description="Integral membrane bound transporter" evidence="8">
    <location>
        <begin position="432"/>
        <end position="559"/>
    </location>
</feature>
<name>A0A803KS11_CHEQI</name>
<dbReference type="InterPro" id="IPR049453">
    <property type="entry name" value="Memb_transporter_dom"/>
</dbReference>
<dbReference type="OMA" id="LIPWFIF"/>
<feature type="transmembrane region" description="Helical" evidence="7">
    <location>
        <begin position="419"/>
        <end position="439"/>
    </location>
</feature>
<organism evidence="9 10">
    <name type="scientific">Chenopodium quinoa</name>
    <name type="common">Quinoa</name>
    <dbReference type="NCBI Taxonomy" id="63459"/>
    <lineage>
        <taxon>Eukaryota</taxon>
        <taxon>Viridiplantae</taxon>
        <taxon>Streptophyta</taxon>
        <taxon>Embryophyta</taxon>
        <taxon>Tracheophyta</taxon>
        <taxon>Spermatophyta</taxon>
        <taxon>Magnoliopsida</taxon>
        <taxon>eudicotyledons</taxon>
        <taxon>Gunneridae</taxon>
        <taxon>Pentapetalae</taxon>
        <taxon>Caryophyllales</taxon>
        <taxon>Chenopodiaceae</taxon>
        <taxon>Chenopodioideae</taxon>
        <taxon>Atripliceae</taxon>
        <taxon>Chenopodium</taxon>
    </lineage>
</organism>
<feature type="transmembrane region" description="Helical" evidence="7">
    <location>
        <begin position="53"/>
        <end position="72"/>
    </location>
</feature>
<dbReference type="EnsemblPlants" id="AUR62001818-RA">
    <property type="protein sequence ID" value="AUR62001818-RA:cds"/>
    <property type="gene ID" value="AUR62001818"/>
</dbReference>
<dbReference type="Pfam" id="PF13515">
    <property type="entry name" value="FUSC_2"/>
    <property type="match status" value="1"/>
</dbReference>
<keyword evidence="3 7" id="KW-0812">Transmembrane</keyword>
<evidence type="ECO:0000256" key="6">
    <source>
        <dbReference type="SAM" id="MobiDB-lite"/>
    </source>
</evidence>
<proteinExistence type="predicted"/>
<dbReference type="Proteomes" id="UP000596660">
    <property type="component" value="Unplaced"/>
</dbReference>
<feature type="transmembrane region" description="Helical" evidence="7">
    <location>
        <begin position="542"/>
        <end position="563"/>
    </location>
</feature>
<evidence type="ECO:0000313" key="10">
    <source>
        <dbReference type="Proteomes" id="UP000596660"/>
    </source>
</evidence>
<keyword evidence="2" id="KW-1003">Cell membrane</keyword>
<reference evidence="9" key="2">
    <citation type="submission" date="2021-03" db="UniProtKB">
        <authorList>
            <consortium name="EnsemblPlants"/>
        </authorList>
    </citation>
    <scope>IDENTIFICATION</scope>
</reference>
<dbReference type="PANTHER" id="PTHR30509:SF9">
    <property type="entry name" value="MULTIDRUG RESISTANCE PROTEIN MDTO"/>
    <property type="match status" value="1"/>
</dbReference>
<dbReference type="OrthoDB" id="68611at2759"/>